<feature type="domain" description="GFO/IDH/MocA-like oxidoreductase" evidence="3">
    <location>
        <begin position="147"/>
        <end position="279"/>
    </location>
</feature>
<dbReference type="EMBL" id="WBJX01000001">
    <property type="protein sequence ID" value="KAB1639050.1"/>
    <property type="molecule type" value="Genomic_DNA"/>
</dbReference>
<dbReference type="GO" id="GO:0000166">
    <property type="term" value="F:nucleotide binding"/>
    <property type="evidence" value="ECO:0007669"/>
    <property type="project" value="InterPro"/>
</dbReference>
<dbReference type="Gene3D" id="3.40.50.720">
    <property type="entry name" value="NAD(P)-binding Rossmann-like Domain"/>
    <property type="match status" value="1"/>
</dbReference>
<dbReference type="RefSeq" id="WP_151422075.1">
    <property type="nucleotide sequence ID" value="NZ_WBJX01000001.1"/>
</dbReference>
<dbReference type="InterPro" id="IPR000683">
    <property type="entry name" value="Gfo/Idh/MocA-like_OxRdtase_N"/>
</dbReference>
<accession>A0A7J5B6V1</accession>
<evidence type="ECO:0000313" key="5">
    <source>
        <dbReference type="Proteomes" id="UP000490386"/>
    </source>
</evidence>
<organism evidence="4 5">
    <name type="scientific">Pseudoclavibacter terrae</name>
    <dbReference type="NCBI Taxonomy" id="1530195"/>
    <lineage>
        <taxon>Bacteria</taxon>
        <taxon>Bacillati</taxon>
        <taxon>Actinomycetota</taxon>
        <taxon>Actinomycetes</taxon>
        <taxon>Micrococcales</taxon>
        <taxon>Microbacteriaceae</taxon>
        <taxon>Pseudoclavibacter</taxon>
    </lineage>
</organism>
<name>A0A7J5B6V1_9MICO</name>
<dbReference type="Gene3D" id="3.30.360.10">
    <property type="entry name" value="Dihydrodipicolinate Reductase, domain 2"/>
    <property type="match status" value="1"/>
</dbReference>
<dbReference type="InterPro" id="IPR051317">
    <property type="entry name" value="Gfo/Idh/MocA_oxidoreduct"/>
</dbReference>
<sequence length="408" mass="43752">MSTQNARRLSAGMVGGGIGADIGKTHRFGMRMDDRYSLDAGVFGRDVEESAGVASSLGVATERTYASYQEMAAAEAARQDGIDVAIVATPNDSHFEVAKAFLERGISVVCEKPLTRSSSTARQLVDLAERHDAILAVPHCYSAYPMVREAARMVSDGRLGRLTFVDVEHASGWAATPLELTGHKQASWRTDPDVAGFPSVVGDLGTHGYHLARYITGLEADRVSAQLHTLVPGRKVFDNATVALEFSEGVPGRLWASMAATGHNHGLRIRVFGDEGSLEWQHEDPHHLTFQDLEGTTTIFTHGLSSLSEDSARLTRVGLGHPEGFLEAFGNFYRDLADELEARRDARPSTIRELSFPTGIDGLIGVQFVEAVAASHAAGSAWTVPGSVADRDAEIAAADAELREVGGN</sequence>
<dbReference type="InterPro" id="IPR036291">
    <property type="entry name" value="NAD(P)-bd_dom_sf"/>
</dbReference>
<evidence type="ECO:0000259" key="2">
    <source>
        <dbReference type="Pfam" id="PF01408"/>
    </source>
</evidence>
<comment type="caution">
    <text evidence="4">The sequence shown here is derived from an EMBL/GenBank/DDBJ whole genome shotgun (WGS) entry which is preliminary data.</text>
</comment>
<dbReference type="Proteomes" id="UP000490386">
    <property type="component" value="Unassembled WGS sequence"/>
</dbReference>
<keyword evidence="5" id="KW-1185">Reference proteome</keyword>
<dbReference type="SUPFAM" id="SSF55347">
    <property type="entry name" value="Glyceraldehyde-3-phosphate dehydrogenase-like, C-terminal domain"/>
    <property type="match status" value="1"/>
</dbReference>
<dbReference type="OrthoDB" id="9792085at2"/>
<gene>
    <name evidence="4" type="ORF">F8O03_01480</name>
</gene>
<dbReference type="PANTHER" id="PTHR43708">
    <property type="entry name" value="CONSERVED EXPRESSED OXIDOREDUCTASE (EUROFUNG)"/>
    <property type="match status" value="1"/>
</dbReference>
<evidence type="ECO:0000256" key="1">
    <source>
        <dbReference type="ARBA" id="ARBA00023027"/>
    </source>
</evidence>
<dbReference type="InterPro" id="IPR055170">
    <property type="entry name" value="GFO_IDH_MocA-like_dom"/>
</dbReference>
<evidence type="ECO:0000313" key="4">
    <source>
        <dbReference type="EMBL" id="KAB1639050.1"/>
    </source>
</evidence>
<dbReference type="AlphaFoldDB" id="A0A7J5B6V1"/>
<reference evidence="4 5" key="1">
    <citation type="submission" date="2019-09" db="EMBL/GenBank/DDBJ databases">
        <title>Phylogeny of genus Pseudoclavibacter and closely related genus.</title>
        <authorList>
            <person name="Li Y."/>
        </authorList>
    </citation>
    <scope>NUCLEOTIDE SEQUENCE [LARGE SCALE GENOMIC DNA]</scope>
    <source>
        <strain evidence="4 5">THG-MD12</strain>
    </source>
</reference>
<keyword evidence="1" id="KW-0520">NAD</keyword>
<evidence type="ECO:0000259" key="3">
    <source>
        <dbReference type="Pfam" id="PF22725"/>
    </source>
</evidence>
<dbReference type="SUPFAM" id="SSF51735">
    <property type="entry name" value="NAD(P)-binding Rossmann-fold domains"/>
    <property type="match status" value="1"/>
</dbReference>
<proteinExistence type="predicted"/>
<dbReference type="Pfam" id="PF22725">
    <property type="entry name" value="GFO_IDH_MocA_C3"/>
    <property type="match status" value="1"/>
</dbReference>
<feature type="domain" description="Gfo/Idh/MocA-like oxidoreductase N-terminal" evidence="2">
    <location>
        <begin position="11"/>
        <end position="138"/>
    </location>
</feature>
<dbReference type="Pfam" id="PF01408">
    <property type="entry name" value="GFO_IDH_MocA"/>
    <property type="match status" value="1"/>
</dbReference>
<protein>
    <submittedName>
        <fullName evidence="4">Gfo/Idh/MocA family oxidoreductase</fullName>
    </submittedName>
</protein>
<dbReference type="PANTHER" id="PTHR43708:SF3">
    <property type="entry name" value="OXIDOREDUCTASE"/>
    <property type="match status" value="1"/>
</dbReference>